<evidence type="ECO:0000313" key="1">
    <source>
        <dbReference type="EMBL" id="VEL41613.1"/>
    </source>
</evidence>
<reference evidence="1" key="1">
    <citation type="submission" date="2018-11" db="EMBL/GenBank/DDBJ databases">
        <authorList>
            <consortium name="Pathogen Informatics"/>
        </authorList>
    </citation>
    <scope>NUCLEOTIDE SEQUENCE</scope>
</reference>
<protein>
    <submittedName>
        <fullName evidence="1">Uncharacterized protein</fullName>
    </submittedName>
</protein>
<organism evidence="1 2">
    <name type="scientific">Protopolystoma xenopodis</name>
    <dbReference type="NCBI Taxonomy" id="117903"/>
    <lineage>
        <taxon>Eukaryota</taxon>
        <taxon>Metazoa</taxon>
        <taxon>Spiralia</taxon>
        <taxon>Lophotrochozoa</taxon>
        <taxon>Platyhelminthes</taxon>
        <taxon>Monogenea</taxon>
        <taxon>Polyopisthocotylea</taxon>
        <taxon>Polystomatidea</taxon>
        <taxon>Polystomatidae</taxon>
        <taxon>Protopolystoma</taxon>
    </lineage>
</organism>
<name>A0A448XPF3_9PLAT</name>
<dbReference type="Proteomes" id="UP000784294">
    <property type="component" value="Unassembled WGS sequence"/>
</dbReference>
<accession>A0A448XPF3</accession>
<proteinExistence type="predicted"/>
<sequence length="93" mass="10185">MNRPQLCRREGCLLKGGLMCSLLFPPALVTAPHSPLSHPITGIKAIIPANCRSDCFSPSYLDSVRLCHSACTKPDLRMSTNAHLSRLKVDIIK</sequence>
<gene>
    <name evidence="1" type="ORF">PXEA_LOCUS35053</name>
</gene>
<evidence type="ECO:0000313" key="2">
    <source>
        <dbReference type="Proteomes" id="UP000784294"/>
    </source>
</evidence>
<comment type="caution">
    <text evidence="1">The sequence shown here is derived from an EMBL/GenBank/DDBJ whole genome shotgun (WGS) entry which is preliminary data.</text>
</comment>
<dbReference type="AlphaFoldDB" id="A0A448XPF3"/>
<dbReference type="EMBL" id="CAAALY010270137">
    <property type="protein sequence ID" value="VEL41613.1"/>
    <property type="molecule type" value="Genomic_DNA"/>
</dbReference>
<keyword evidence="2" id="KW-1185">Reference proteome</keyword>